<keyword evidence="1" id="KW-1185">Reference proteome</keyword>
<sequence length="53" mass="5659">MDVKCSGGYKITTAFSHVQTVLLCTGCSTVQCQPTGGKARLMEGCLSGRKQNY</sequence>
<dbReference type="Proteomes" id="UP001732720">
    <property type="component" value="Chromosome 14"/>
</dbReference>
<evidence type="ECO:0000313" key="1">
    <source>
        <dbReference type="Proteomes" id="UP001732720"/>
    </source>
</evidence>
<proteinExistence type="predicted"/>
<evidence type="ECO:0000313" key="2">
    <source>
        <dbReference type="RefSeq" id="XP_073909339.1"/>
    </source>
</evidence>
<protein>
    <submittedName>
        <fullName evidence="2">Small ribosomal subunit protein eS27-like</fullName>
    </submittedName>
</protein>
<accession>A0AC58KWP6</accession>
<dbReference type="RefSeq" id="XP_073909339.1">
    <property type="nucleotide sequence ID" value="XM_074053238.1"/>
</dbReference>
<gene>
    <name evidence="2" type="primary">LOC141416078</name>
</gene>
<organism evidence="1 2">
    <name type="scientific">Castor canadensis</name>
    <name type="common">American beaver</name>
    <dbReference type="NCBI Taxonomy" id="51338"/>
    <lineage>
        <taxon>Eukaryota</taxon>
        <taxon>Metazoa</taxon>
        <taxon>Chordata</taxon>
        <taxon>Craniata</taxon>
        <taxon>Vertebrata</taxon>
        <taxon>Euteleostomi</taxon>
        <taxon>Mammalia</taxon>
        <taxon>Eutheria</taxon>
        <taxon>Euarchontoglires</taxon>
        <taxon>Glires</taxon>
        <taxon>Rodentia</taxon>
        <taxon>Castorimorpha</taxon>
        <taxon>Castoridae</taxon>
        <taxon>Castor</taxon>
    </lineage>
</organism>
<reference evidence="2" key="1">
    <citation type="submission" date="2025-08" db="UniProtKB">
        <authorList>
            <consortium name="RefSeq"/>
        </authorList>
    </citation>
    <scope>IDENTIFICATION</scope>
</reference>
<name>A0AC58KWP6_CASCN</name>